<evidence type="ECO:0000256" key="1">
    <source>
        <dbReference type="SAM" id="SignalP"/>
    </source>
</evidence>
<feature type="chain" id="PRO_5047016059" evidence="1">
    <location>
        <begin position="20"/>
        <end position="991"/>
    </location>
</feature>
<dbReference type="Proteomes" id="UP001297092">
    <property type="component" value="Unassembled WGS sequence"/>
</dbReference>
<gene>
    <name evidence="2" type="ORF">KIV10_03670</name>
</gene>
<evidence type="ECO:0000313" key="3">
    <source>
        <dbReference type="Proteomes" id="UP001297092"/>
    </source>
</evidence>
<proteinExistence type="predicted"/>
<feature type="signal peptide" evidence="1">
    <location>
        <begin position="1"/>
        <end position="19"/>
    </location>
</feature>
<name>A0ABS5S255_9FLAO</name>
<dbReference type="Pfam" id="PF13585">
    <property type="entry name" value="CHU_C"/>
    <property type="match status" value="1"/>
</dbReference>
<keyword evidence="1" id="KW-0732">Signal</keyword>
<dbReference type="EMBL" id="JAHCTB010000002">
    <property type="protein sequence ID" value="MBT0607271.1"/>
    <property type="molecule type" value="Genomic_DNA"/>
</dbReference>
<dbReference type="RefSeq" id="WP_214112156.1">
    <property type="nucleotide sequence ID" value="NZ_JAHCTB010000002.1"/>
</dbReference>
<reference evidence="2 3" key="1">
    <citation type="submission" date="2021-05" db="EMBL/GenBank/DDBJ databases">
        <title>Aequorivita echinoideorum JCM 30378 genome.</title>
        <authorList>
            <person name="Zhang H."/>
            <person name="Li C."/>
        </authorList>
    </citation>
    <scope>NUCLEOTIDE SEQUENCE [LARGE SCALE GENOMIC DNA]</scope>
    <source>
        <strain evidence="2 3">JCM30378</strain>
    </source>
</reference>
<sequence length="991" mass="107729">MRKQILVLILGVFSTLSYGQCPTPPPAPTVDSQQSFCSATAWMLIGANADYLSDLQVFPDQVGWTLNWYADNGGTQGASIASPTTELLVSGTVYYLTQTDAAGCESPAVAITVSEKDCGCIKDPGFEDQNGNESARGYSFVQFPNINNHKTCGQSMQGANAINIGPTPNVMTGDVVYTTPGNDPNATIPLARTNPDNLSSNHAIRLNSNTSGAKITAMNKEFIAGQVFVFNFALVLENPAGHSFEEQPFAQIRLYDQNNNVVQQRCLVSDPNDCIFIPAGSSSTLYSEWSCIKLNTFDYSGEPLRAEFIVSWCELTAHYGYLYVDDLYAGDDDASICGDSSFGYALIEDISPAGENCFIPEPSTDIQGCGSGVTASIPGFPLQVCGSYDAPISQGPPPSLEDITLNIIQNDNIVGTVTNPAQGNGPNTFCFTLNEIDINVLPYGDFTFDLEIDFELDCGVPYNFFIDDMSSVNLCPTAGCPQPLTFCDTSGTGLTTFDLTDAEIDIYGNNWQQGDIILSYYEDEEDAHDAVNPIADPTTFQNTIPFGQTVYVRLDWAIPQLTTDCYYLAELDLFVNRLPNLDQLPDEFTVCDADFSVTLSGTPSNLPDLQDISYQWFRDGNQLPTTASFYDATIPGEYTVIVSNFDCEVTHTFTIELIEFDVDLGDDITVCDEANIVLNADIIEGPDTDPIDINDVTFAWSTGETTQSITVTQSGTYTVDVTYEDCTQSQTINVSVNDVTVNIGEDVVLCDISDGYQLTANVSGAPTNQTSYLWSTGETTQTITVFDFGTYTVDVNFNGCTASDSINITQAAAPLITLGDDVTKCTGDEITLSVQFIEPIDGDITYSWFLDGGQLMETGQSIQVTEFGIYTVNVNNQGCVAEASITVNRFENNADCLISQGISPDGSPGQNDNLDLSFLASRTGIEKLEIFNRNGRLVYEFQNYTNQWVGQTTDGEELPTGVYFYVINLSGNDPVFGTNTNGWIYINRAVN</sequence>
<accession>A0ABS5S255</accession>
<keyword evidence="3" id="KW-1185">Reference proteome</keyword>
<evidence type="ECO:0000313" key="2">
    <source>
        <dbReference type="EMBL" id="MBT0607271.1"/>
    </source>
</evidence>
<protein>
    <submittedName>
        <fullName evidence="2">T9SS type A sorting domain-containing protein</fullName>
    </submittedName>
</protein>
<organism evidence="2 3">
    <name type="scientific">Aequorivita echinoideorum</name>
    <dbReference type="NCBI Taxonomy" id="1549647"/>
    <lineage>
        <taxon>Bacteria</taxon>
        <taxon>Pseudomonadati</taxon>
        <taxon>Bacteroidota</taxon>
        <taxon>Flavobacteriia</taxon>
        <taxon>Flavobacteriales</taxon>
        <taxon>Flavobacteriaceae</taxon>
        <taxon>Aequorivita</taxon>
    </lineage>
</organism>
<comment type="caution">
    <text evidence="2">The sequence shown here is derived from an EMBL/GenBank/DDBJ whole genome shotgun (WGS) entry which is preliminary data.</text>
</comment>